<name>A0A552M5Q3_9CHRO</name>
<dbReference type="Proteomes" id="UP000320730">
    <property type="component" value="Unassembled WGS sequence"/>
</dbReference>
<sequence>MMNRSNTKSVEYRLLMRRGTHAKRRINNQFLITGFGITVARVQECLILTSNLNSPAAYYTDRTGWPVEIAFSTISAAIFTPPVFCIAFCILRAFSR</sequence>
<accession>A0A552M5Q3</accession>
<dbReference type="AlphaFoldDB" id="A0A552M5Q3"/>
<gene>
    <name evidence="2" type="ORF">EWV40_00515</name>
</gene>
<keyword evidence="1" id="KW-0812">Transmembrane</keyword>
<dbReference type="EMBL" id="SFAN01000005">
    <property type="protein sequence ID" value="TRV27804.1"/>
    <property type="molecule type" value="Genomic_DNA"/>
</dbReference>
<evidence type="ECO:0000256" key="1">
    <source>
        <dbReference type="SAM" id="Phobius"/>
    </source>
</evidence>
<feature type="transmembrane region" description="Helical" evidence="1">
    <location>
        <begin position="69"/>
        <end position="91"/>
    </location>
</feature>
<reference evidence="2 3" key="1">
    <citation type="submission" date="2019-01" db="EMBL/GenBank/DDBJ databases">
        <title>Coherence of Microcystis species and biogeography revealed through population genomics.</title>
        <authorList>
            <person name="Perez-Carrascal O.M."/>
            <person name="Terrat Y."/>
            <person name="Giani A."/>
            <person name="Fortin N."/>
            <person name="Tromas N."/>
            <person name="Shapiro B.J."/>
        </authorList>
    </citation>
    <scope>NUCLEOTIDE SEQUENCE [LARGE SCALE GENOMIC DNA]</scope>
    <source>
        <strain evidence="2">Mf_WU_F_19750830_S460</strain>
    </source>
</reference>
<keyword evidence="1" id="KW-1133">Transmembrane helix</keyword>
<keyword evidence="1" id="KW-0472">Membrane</keyword>
<evidence type="ECO:0000313" key="2">
    <source>
        <dbReference type="EMBL" id="TRV27804.1"/>
    </source>
</evidence>
<organism evidence="2 3">
    <name type="scientific">Microcystis flos-aquae Mf_WU_F_19750830_S460</name>
    <dbReference type="NCBI Taxonomy" id="2486237"/>
    <lineage>
        <taxon>Bacteria</taxon>
        <taxon>Bacillati</taxon>
        <taxon>Cyanobacteriota</taxon>
        <taxon>Cyanophyceae</taxon>
        <taxon>Oscillatoriophycideae</taxon>
        <taxon>Chroococcales</taxon>
        <taxon>Microcystaceae</taxon>
        <taxon>Microcystis</taxon>
    </lineage>
</organism>
<evidence type="ECO:0000313" key="3">
    <source>
        <dbReference type="Proteomes" id="UP000320730"/>
    </source>
</evidence>
<protein>
    <submittedName>
        <fullName evidence="2">Uncharacterized protein</fullName>
    </submittedName>
</protein>
<proteinExistence type="predicted"/>
<comment type="caution">
    <text evidence="2">The sequence shown here is derived from an EMBL/GenBank/DDBJ whole genome shotgun (WGS) entry which is preliminary data.</text>
</comment>